<feature type="repeat" description="ANK" evidence="3">
    <location>
        <begin position="677"/>
        <end position="709"/>
    </location>
</feature>
<feature type="repeat" description="ANK" evidence="3">
    <location>
        <begin position="851"/>
        <end position="883"/>
    </location>
</feature>
<dbReference type="InterPro" id="IPR056884">
    <property type="entry name" value="NPHP3-like_N"/>
</dbReference>
<dbReference type="InterPro" id="IPR027417">
    <property type="entry name" value="P-loop_NTPase"/>
</dbReference>
<dbReference type="PROSITE" id="PS50297">
    <property type="entry name" value="ANK_REP_REGION"/>
    <property type="match status" value="5"/>
</dbReference>
<proteinExistence type="predicted"/>
<evidence type="ECO:0000256" key="4">
    <source>
        <dbReference type="SAM" id="MobiDB-lite"/>
    </source>
</evidence>
<protein>
    <recommendedName>
        <fullName evidence="5">NACHT domain-containing protein</fullName>
    </recommendedName>
</protein>
<dbReference type="EMBL" id="JAABOE010000023">
    <property type="protein sequence ID" value="KAF3184813.1"/>
    <property type="molecule type" value="Genomic_DNA"/>
</dbReference>
<sequence>MASDSGSNFGEKEYKKPRDKLEQIREWLEPTAYEDPGSDYKRHSASHLPGTGEWLFRSDVYKNWHSSGDDGLLWIRGIPGSGKSVFAANLINRLKKEGHPVLFFFFRQIIDANHSAGAALRDWLAQICVLTPKLQEKLMDYIEESQNLSTVSIAELWNLLRDALSHLPKSYIVVDALDEMDQNQGLEPFLQALSELGEWRPSKIKIIMTSRPIARIEKCLRNAKILDIRLEESAVDVDIVTYVRHRLKNSKIPKDAQAKIEAAVPGKANGLFLFAKLALDAVLQPNANVDAVIQQLAKDLNNIYTDLLKDHSRRSGIPSSTQLLILQSVTHATRPLRLLEIADMVNFINNKEHGEEKSDLKAMKDLVRTACGPLLEILPDETVSVIHHSFTEFLNGSTRQSDASSFPILESGHTHNRLALVCLSHLQTCVGDPENKPVFKSYSKNKLHLLPPFTQYAARNWHVHVKKAALAGYDQTEAHAVLDEYLTGEKIPTWTKLSDMDTKNPLYAAVQLRLNDYIKYLLGKKDADTLDENPFRSPLNHAAMKGYDDIVEMFLQAGVEADDREDYEQPPLMLATRNNQLKIVKLLTNAGADPFIKVRYMTFEGGGRWTYSESHHESAFEYAARSSQIEAMVMFVPHIKTSDQANAALFQALSAGIVPIVEALLEHPMVDVDSKTDGKTPLFIACLTRRADIIKLLIKAKADPNIISDSTPWLPNKKCPQESRYLNPRKDPVLSGLATALYTLARPAFCCHSCSGRYKRSPEYSEIENITKCYEALLAGGANVNQKNENGNTVLHKVEKASIASLLLAAGADPNAANDEHQTPLHLCTSAEVVDVLVKDPKVQTEKRDHLGRTPLLHGLVRKDAEVVIRLLEFGADATAVDENGDGAFHHSVHIATNYWNKNPHGKLLNKRLHKFGASVRLQNNQGRTALHTLVDEYSGTPTEIFVDALDYLLSIGADTEARDNKGQTPLVYFIKSAKQESGDDKYRLNKLDKLLSAGARIDTLDLRGRTVYHACLRNISSWNDPSNAFDLSRSKIPFKKADSQKEYLQKTDAEGNTLLHEACAIVRSENLIRKKWIDTPADMIRYLKEQGINISQANNMGQTPLHMLCMFQTRIYKTGKPGGGMETGEQSALDYLLEQRVDVDHSDENGITALHLASTCCELTTTHLLAAGAKVSKATHEGLTPLHIAARCRQPNILGMLLESLKTEVDPERFLTILNSKDKSPSEATALYYACASGHPVTVKLLLEAGASVDTEHHTGSPWIACARFEEEDENWQQSPTAEKQCADDDSTPKDVYGHPRMDISDEFTPDACGFLINDRTRPKVFENSGFPMRLDEILDILAQYGPSSIKYIDEAISSAASNNFDYTVECLVAKRKAVGIENPFEPDAQVELCLQRREAERVAIEKDRSSEMSSKDLETEFDLLMSLRQYEGIIKILDPAIFSDQDMDESKSSIIHELITGGFVFILKNFLTASVLSKVDEWEKHKQENKESEASLVTRNPVLLEAIKGPIPAMEIIKFLVEELGVDVNTRLMKYLSPKNNYRYEYVPTKSALHFIMTESHWWQYNLALPYLIQHGANTELRDRKGLSPLHAAVNKLELNYISTRHAIRRLVHHGANMNVSDRRGDDCLSESRCDMNIFNFFIESGAKISPSVLCSAIKDENYELLNILLSSGADPNVRLSPDERANDDGSSSDYEGTYPLECAARGTWYSRDEVVIAKMVKLLLDHGADPCAKYPDTTILHNLVGSSDYFETLIKNPSVNLEERNSNGETLLMLACRSYGSGAAVTVKLLLERGADFKAQSNDGRSALHHAIELNNGRDADPGVLRLLVSKAPEMINVTDKKNRTPLVYAINHKERWHGNNADEMVNILLSAGANPNLAFNTGETALHLLCSTDWFIGKTGIFSSEKRKFFEKMVAMGADVNARDNSGETPLFKFFRKGDVRQIVPPDPTRGDYMAPDRYQDAMRATINELPVLTMFDKAKMDWKAINNAGETLMHIVASDPKLSWWPGRAVKRFKFLLDKGVDETVEDEQNRTALDVAATQDATDILDLFTRDSRVRKEEEVVLWFTRFRRYMGSFFNLIWILGVIKG</sequence>
<feature type="region of interest" description="Disordered" evidence="4">
    <location>
        <begin position="1275"/>
        <end position="1297"/>
    </location>
</feature>
<feature type="domain" description="NACHT" evidence="5">
    <location>
        <begin position="71"/>
        <end position="212"/>
    </location>
</feature>
<feature type="repeat" description="ANK" evidence="3">
    <location>
        <begin position="534"/>
        <end position="566"/>
    </location>
</feature>
<dbReference type="SUPFAM" id="SSF48403">
    <property type="entry name" value="Ankyrin repeat"/>
    <property type="match status" value="5"/>
</dbReference>
<dbReference type="Pfam" id="PF12796">
    <property type="entry name" value="Ank_2"/>
    <property type="match status" value="5"/>
</dbReference>
<dbReference type="InterPro" id="IPR007111">
    <property type="entry name" value="NACHT_NTPase"/>
</dbReference>
<feature type="repeat" description="ANK" evidence="3">
    <location>
        <begin position="926"/>
        <end position="965"/>
    </location>
</feature>
<keyword evidence="2 3" id="KW-0040">ANK repeat</keyword>
<dbReference type="PROSITE" id="PS50088">
    <property type="entry name" value="ANK_REPEAT"/>
    <property type="match status" value="9"/>
</dbReference>
<feature type="compositionally biased region" description="Basic and acidic residues" evidence="4">
    <location>
        <begin position="1286"/>
        <end position="1297"/>
    </location>
</feature>
<evidence type="ECO:0000313" key="7">
    <source>
        <dbReference type="Proteomes" id="UP000479691"/>
    </source>
</evidence>
<comment type="caution">
    <text evidence="6">The sequence shown here is derived from an EMBL/GenBank/DDBJ whole genome shotgun (WGS) entry which is preliminary data.</text>
</comment>
<dbReference type="Proteomes" id="UP000479691">
    <property type="component" value="Unassembled WGS sequence"/>
</dbReference>
<accession>A0A7C8U114</accession>
<feature type="repeat" description="ANK" evidence="3">
    <location>
        <begin position="1227"/>
        <end position="1259"/>
    </location>
</feature>
<organism evidence="6 7">
    <name type="scientific">Orbilia oligospora</name>
    <name type="common">Nematode-trapping fungus</name>
    <name type="synonym">Arthrobotrys oligospora</name>
    <dbReference type="NCBI Taxonomy" id="2813651"/>
    <lineage>
        <taxon>Eukaryota</taxon>
        <taxon>Fungi</taxon>
        <taxon>Dikarya</taxon>
        <taxon>Ascomycota</taxon>
        <taxon>Pezizomycotina</taxon>
        <taxon>Orbiliomycetes</taxon>
        <taxon>Orbiliales</taxon>
        <taxon>Orbiliaceae</taxon>
        <taxon>Orbilia</taxon>
    </lineage>
</organism>
<dbReference type="Pfam" id="PF24883">
    <property type="entry name" value="NPHP3_N"/>
    <property type="match status" value="1"/>
</dbReference>
<dbReference type="InterPro" id="IPR036770">
    <property type="entry name" value="Ankyrin_rpt-contain_sf"/>
</dbReference>
<evidence type="ECO:0000259" key="5">
    <source>
        <dbReference type="PROSITE" id="PS50837"/>
    </source>
</evidence>
<keyword evidence="1" id="KW-0677">Repeat</keyword>
<evidence type="ECO:0000256" key="2">
    <source>
        <dbReference type="ARBA" id="ARBA00023043"/>
    </source>
</evidence>
<dbReference type="InterPro" id="IPR002110">
    <property type="entry name" value="Ankyrin_rpt"/>
</dbReference>
<gene>
    <name evidence="6" type="ORF">TWF788_005062</name>
</gene>
<dbReference type="PROSITE" id="PS50837">
    <property type="entry name" value="NACHT"/>
    <property type="match status" value="1"/>
</dbReference>
<evidence type="ECO:0000256" key="3">
    <source>
        <dbReference type="PROSITE-ProRule" id="PRU00023"/>
    </source>
</evidence>
<feature type="repeat" description="ANK" evidence="3">
    <location>
        <begin position="1770"/>
        <end position="1805"/>
    </location>
</feature>
<name>A0A7C8U114_ORBOL</name>
<feature type="repeat" description="ANK" evidence="3">
    <location>
        <begin position="567"/>
        <end position="599"/>
    </location>
</feature>
<reference evidence="6 7" key="1">
    <citation type="submission" date="2019-06" db="EMBL/GenBank/DDBJ databases">
        <authorList>
            <person name="Palmer J.M."/>
        </authorList>
    </citation>
    <scope>NUCLEOTIDE SEQUENCE [LARGE SCALE GENOMIC DNA]</scope>
    <source>
        <strain evidence="6 7">TWF788</strain>
    </source>
</reference>
<dbReference type="Pfam" id="PF00023">
    <property type="entry name" value="Ank"/>
    <property type="match status" value="1"/>
</dbReference>
<dbReference type="Gene3D" id="1.25.40.20">
    <property type="entry name" value="Ankyrin repeat-containing domain"/>
    <property type="match status" value="7"/>
</dbReference>
<dbReference type="SUPFAM" id="SSF52540">
    <property type="entry name" value="P-loop containing nucleoside triphosphate hydrolases"/>
    <property type="match status" value="1"/>
</dbReference>
<feature type="repeat" description="ANK" evidence="3">
    <location>
        <begin position="1587"/>
        <end position="1625"/>
    </location>
</feature>
<dbReference type="PANTHER" id="PTHR24126:SF14">
    <property type="entry name" value="ANK_REP_REGION DOMAIN-CONTAINING PROTEIN"/>
    <property type="match status" value="1"/>
</dbReference>
<evidence type="ECO:0000313" key="6">
    <source>
        <dbReference type="EMBL" id="KAF3184813.1"/>
    </source>
</evidence>
<feature type="repeat" description="ANK" evidence="3">
    <location>
        <begin position="1182"/>
        <end position="1204"/>
    </location>
</feature>
<dbReference type="Gene3D" id="3.40.50.300">
    <property type="entry name" value="P-loop containing nucleotide triphosphate hydrolases"/>
    <property type="match status" value="1"/>
</dbReference>
<dbReference type="SMART" id="SM00248">
    <property type="entry name" value="ANK"/>
    <property type="match status" value="25"/>
</dbReference>
<dbReference type="PANTHER" id="PTHR24126">
    <property type="entry name" value="ANKYRIN REPEAT, PH AND SEC7 DOMAIN CONTAINING PROTEIN SECG-RELATED"/>
    <property type="match status" value="1"/>
</dbReference>
<evidence type="ECO:0000256" key="1">
    <source>
        <dbReference type="ARBA" id="ARBA00022737"/>
    </source>
</evidence>